<dbReference type="EMBL" id="JAUCMV010000004">
    <property type="protein sequence ID" value="KAK0407185.1"/>
    <property type="molecule type" value="Genomic_DNA"/>
</dbReference>
<organism evidence="2 3">
    <name type="scientific">Steinernema hermaphroditum</name>
    <dbReference type="NCBI Taxonomy" id="289476"/>
    <lineage>
        <taxon>Eukaryota</taxon>
        <taxon>Metazoa</taxon>
        <taxon>Ecdysozoa</taxon>
        <taxon>Nematoda</taxon>
        <taxon>Chromadorea</taxon>
        <taxon>Rhabditida</taxon>
        <taxon>Tylenchina</taxon>
        <taxon>Panagrolaimomorpha</taxon>
        <taxon>Strongyloidoidea</taxon>
        <taxon>Steinernematidae</taxon>
        <taxon>Steinernema</taxon>
    </lineage>
</organism>
<reference evidence="2" key="1">
    <citation type="submission" date="2023-06" db="EMBL/GenBank/DDBJ databases">
        <title>Genomic analysis of the entomopathogenic nematode Steinernema hermaphroditum.</title>
        <authorList>
            <person name="Schwarz E.M."/>
            <person name="Heppert J.K."/>
            <person name="Baniya A."/>
            <person name="Schwartz H.T."/>
            <person name="Tan C.-H."/>
            <person name="Antoshechkin I."/>
            <person name="Sternberg P.W."/>
            <person name="Goodrich-Blair H."/>
            <person name="Dillman A.R."/>
        </authorList>
    </citation>
    <scope>NUCLEOTIDE SEQUENCE</scope>
    <source>
        <strain evidence="2">PS9179</strain>
        <tissue evidence="2">Whole animal</tissue>
    </source>
</reference>
<protein>
    <submittedName>
        <fullName evidence="2">Uncharacterized protein</fullName>
    </submittedName>
</protein>
<dbReference type="Proteomes" id="UP001175271">
    <property type="component" value="Unassembled WGS sequence"/>
</dbReference>
<sequence>MNALVLLLLVPTVFGELFQIPVNRPIYNLTTKSMTSYLIEALPIGLMPDVESQLFASECEGKLVCLCYETTNMITENHDLCGRNAYLCYSTSERPIPPRQVAHASESIDHYQYMYSSMEPEKIVKFRHQPINKVNYDFEPFYIDDQSGWAIESIFDPNAPERASIEAHPLKIVEKFRSGGEKPEKAFRAKFASQCHVANSFQVKNVIGGPVYDRANNQPRWMYDSTIV</sequence>
<feature type="signal peptide" evidence="1">
    <location>
        <begin position="1"/>
        <end position="15"/>
    </location>
</feature>
<comment type="caution">
    <text evidence="2">The sequence shown here is derived from an EMBL/GenBank/DDBJ whole genome shotgun (WGS) entry which is preliminary data.</text>
</comment>
<proteinExistence type="predicted"/>
<gene>
    <name evidence="2" type="ORF">QR680_019061</name>
</gene>
<keyword evidence="3" id="KW-1185">Reference proteome</keyword>
<name>A0AA39HJT6_9BILA</name>
<dbReference type="AlphaFoldDB" id="A0AA39HJT6"/>
<keyword evidence="1" id="KW-0732">Signal</keyword>
<feature type="chain" id="PRO_5041354131" evidence="1">
    <location>
        <begin position="16"/>
        <end position="228"/>
    </location>
</feature>
<evidence type="ECO:0000313" key="3">
    <source>
        <dbReference type="Proteomes" id="UP001175271"/>
    </source>
</evidence>
<accession>A0AA39HJT6</accession>
<evidence type="ECO:0000256" key="1">
    <source>
        <dbReference type="SAM" id="SignalP"/>
    </source>
</evidence>
<evidence type="ECO:0000313" key="2">
    <source>
        <dbReference type="EMBL" id="KAK0407185.1"/>
    </source>
</evidence>